<comment type="caution">
    <text evidence="2">The sequence shown here is derived from an EMBL/GenBank/DDBJ whole genome shotgun (WGS) entry which is preliminary data.</text>
</comment>
<accession>A0ABP1MXZ0</accession>
<protein>
    <submittedName>
        <fullName evidence="2">Uncharacterized protein</fullName>
    </submittedName>
</protein>
<keyword evidence="1" id="KW-0472">Membrane</keyword>
<sequence length="301" mass="34843">MAMVLAVRGRTIEDDTVDVTRRTATETSVSCSGEISFFLLLFFFSLFFFVPNSHSGRDARNEPAFKLCACNFETIGMQFVFRRATPYQHTRTTHRTRTHRHVHTTRSRTQIRSVTATDICTITRGTSVRCSRRTVNQRQPSIVHDPRGVASESARRTENASIRFEFRIERRCSRFPEGESHQTNRKLCKGRGEKHRELRAPLFYATRDELTSSFVHDRGTRPSQRLRRELSFRDHRGWSAARQVPERDRKARTVARLRPTGRVESCGQWSERCLPMARTTSVHAPAVAMDARPIRGRIHRD</sequence>
<proteinExistence type="predicted"/>
<name>A0ABP1MXZ0_XYLVO</name>
<evidence type="ECO:0000256" key="1">
    <source>
        <dbReference type="SAM" id="Phobius"/>
    </source>
</evidence>
<keyword evidence="3" id="KW-1185">Reference proteome</keyword>
<gene>
    <name evidence="2" type="ORF">XYLVIOL_LOCUS529</name>
</gene>
<dbReference type="Proteomes" id="UP001642520">
    <property type="component" value="Unassembled WGS sequence"/>
</dbReference>
<organism evidence="2 3">
    <name type="scientific">Xylocopa violacea</name>
    <name type="common">Violet carpenter bee</name>
    <name type="synonym">Apis violacea</name>
    <dbReference type="NCBI Taxonomy" id="135666"/>
    <lineage>
        <taxon>Eukaryota</taxon>
        <taxon>Metazoa</taxon>
        <taxon>Ecdysozoa</taxon>
        <taxon>Arthropoda</taxon>
        <taxon>Hexapoda</taxon>
        <taxon>Insecta</taxon>
        <taxon>Pterygota</taxon>
        <taxon>Neoptera</taxon>
        <taxon>Endopterygota</taxon>
        <taxon>Hymenoptera</taxon>
        <taxon>Apocrita</taxon>
        <taxon>Aculeata</taxon>
        <taxon>Apoidea</taxon>
        <taxon>Anthophila</taxon>
        <taxon>Apidae</taxon>
        <taxon>Xylocopa</taxon>
        <taxon>Xylocopa</taxon>
    </lineage>
</organism>
<keyword evidence="1" id="KW-1133">Transmembrane helix</keyword>
<dbReference type="EMBL" id="CAXAJV020001281">
    <property type="protein sequence ID" value="CAL7933580.1"/>
    <property type="molecule type" value="Genomic_DNA"/>
</dbReference>
<evidence type="ECO:0000313" key="3">
    <source>
        <dbReference type="Proteomes" id="UP001642520"/>
    </source>
</evidence>
<keyword evidence="1" id="KW-0812">Transmembrane</keyword>
<reference evidence="2 3" key="1">
    <citation type="submission" date="2024-08" db="EMBL/GenBank/DDBJ databases">
        <authorList>
            <person name="Will J Nash"/>
            <person name="Angela Man"/>
            <person name="Seanna McTaggart"/>
            <person name="Kendall Baker"/>
            <person name="Tom Barker"/>
            <person name="Leah Catchpole"/>
            <person name="Alex Durrant"/>
            <person name="Karim Gharbi"/>
            <person name="Naomi Irish"/>
            <person name="Gemy Kaithakottil"/>
            <person name="Debby Ku"/>
            <person name="Aaliyah Providence"/>
            <person name="Felix Shaw"/>
            <person name="David Swarbreck"/>
            <person name="Chris Watkins"/>
            <person name="Ann M. McCartney"/>
            <person name="Giulio Formenti"/>
            <person name="Alice Mouton"/>
            <person name="Noel Vella"/>
            <person name="Bjorn M von Reumont"/>
            <person name="Adriana Vella"/>
            <person name="Wilfried Haerty"/>
        </authorList>
    </citation>
    <scope>NUCLEOTIDE SEQUENCE [LARGE SCALE GENOMIC DNA]</scope>
</reference>
<evidence type="ECO:0000313" key="2">
    <source>
        <dbReference type="EMBL" id="CAL7933580.1"/>
    </source>
</evidence>
<feature type="transmembrane region" description="Helical" evidence="1">
    <location>
        <begin position="35"/>
        <end position="51"/>
    </location>
</feature>